<dbReference type="EMBL" id="BTSX01000005">
    <property type="protein sequence ID" value="GMT01311.1"/>
    <property type="molecule type" value="Genomic_DNA"/>
</dbReference>
<feature type="non-terminal residue" evidence="2">
    <location>
        <position position="139"/>
    </location>
</feature>
<dbReference type="Proteomes" id="UP001432027">
    <property type="component" value="Unassembled WGS sequence"/>
</dbReference>
<accession>A0AAV5U4A9</accession>
<reference evidence="2" key="1">
    <citation type="submission" date="2023-10" db="EMBL/GenBank/DDBJ databases">
        <title>Genome assembly of Pristionchus species.</title>
        <authorList>
            <person name="Yoshida K."/>
            <person name="Sommer R.J."/>
        </authorList>
    </citation>
    <scope>NUCLEOTIDE SEQUENCE</scope>
    <source>
        <strain evidence="2">RS0144</strain>
    </source>
</reference>
<dbReference type="PANTHER" id="PTHR21479:SF22">
    <property type="entry name" value="PROTEIN CBG07241"/>
    <property type="match status" value="1"/>
</dbReference>
<evidence type="ECO:0000313" key="3">
    <source>
        <dbReference type="Proteomes" id="UP001432027"/>
    </source>
</evidence>
<proteinExistence type="predicted"/>
<keyword evidence="1" id="KW-0732">Signal</keyword>
<feature type="non-terminal residue" evidence="2">
    <location>
        <position position="1"/>
    </location>
</feature>
<gene>
    <name evidence="2" type="ORF">PENTCL1PPCAC_23485</name>
</gene>
<comment type="caution">
    <text evidence="2">The sequence shown here is derived from an EMBL/GenBank/DDBJ whole genome shotgun (WGS) entry which is preliminary data.</text>
</comment>
<sequence>KLALIISVLIASCACDIEVEQTIRGTLTCSHPFHYRLTLWVRFDDRYFCLRMSIFQGENTFSPCVMCFIEEANTLQGTEWTIVGPSLLVPFIPQHMETEIEPLLTIEHSCGSVDSCWCKEFGDVCEKYEEKYDVNLDTP</sequence>
<dbReference type="PANTHER" id="PTHR21479">
    <property type="match status" value="1"/>
</dbReference>
<feature type="chain" id="PRO_5043517905" evidence="1">
    <location>
        <begin position="16"/>
        <end position="139"/>
    </location>
</feature>
<evidence type="ECO:0000313" key="2">
    <source>
        <dbReference type="EMBL" id="GMT01311.1"/>
    </source>
</evidence>
<evidence type="ECO:0000256" key="1">
    <source>
        <dbReference type="SAM" id="SignalP"/>
    </source>
</evidence>
<name>A0AAV5U4A9_9BILA</name>
<feature type="signal peptide" evidence="1">
    <location>
        <begin position="1"/>
        <end position="15"/>
    </location>
</feature>
<organism evidence="2 3">
    <name type="scientific">Pristionchus entomophagus</name>
    <dbReference type="NCBI Taxonomy" id="358040"/>
    <lineage>
        <taxon>Eukaryota</taxon>
        <taxon>Metazoa</taxon>
        <taxon>Ecdysozoa</taxon>
        <taxon>Nematoda</taxon>
        <taxon>Chromadorea</taxon>
        <taxon>Rhabditida</taxon>
        <taxon>Rhabditina</taxon>
        <taxon>Diplogasteromorpha</taxon>
        <taxon>Diplogasteroidea</taxon>
        <taxon>Neodiplogasteridae</taxon>
        <taxon>Pristionchus</taxon>
    </lineage>
</organism>
<keyword evidence="3" id="KW-1185">Reference proteome</keyword>
<dbReference type="AlphaFoldDB" id="A0AAV5U4A9"/>
<protein>
    <submittedName>
        <fullName evidence="2">Uncharacterized protein</fullName>
    </submittedName>
</protein>